<keyword evidence="4 6" id="KW-0472">Membrane</keyword>
<evidence type="ECO:0000256" key="1">
    <source>
        <dbReference type="ARBA" id="ARBA00022531"/>
    </source>
</evidence>
<evidence type="ECO:0008006" key="9">
    <source>
        <dbReference type="Google" id="ProtNLM"/>
    </source>
</evidence>
<dbReference type="Pfam" id="PF06596">
    <property type="entry name" value="PsbX"/>
    <property type="match status" value="1"/>
</dbReference>
<dbReference type="PANTHER" id="PTHR34455:SF1">
    <property type="entry name" value="OS07G0673550 PROTEIN"/>
    <property type="match status" value="1"/>
</dbReference>
<sequence length="135" mass="13654">MASAVTALSLNLPIVASAPNNSSCANTSNRLKQVQGFSLYSPNKPSSSKLVGNGKSRVVMMGKDISEREQSNYAGLTAVALAAAMVIPEMAEAAVPGVSASLKNFLLSIASGSVVLGAIGVAVVGVSSFDPVKRS</sequence>
<evidence type="ECO:0000313" key="8">
    <source>
        <dbReference type="EMBL" id="ABK20971.1"/>
    </source>
</evidence>
<evidence type="ECO:0000256" key="4">
    <source>
        <dbReference type="ARBA" id="ARBA00023136"/>
    </source>
</evidence>
<dbReference type="EMBL" id="EF086231">
    <property type="protein sequence ID" value="ABK25513.1"/>
    <property type="molecule type" value="mRNA"/>
</dbReference>
<reference evidence="8" key="1">
    <citation type="journal article" date="2008" name="BMC Genomics">
        <title>A conifer genomics resource of 200,000 spruce (Picea spp.) ESTs and 6,464 high-quality, sequence-finished full-length cDNAs for Sitka spruce (Picea sitchensis).</title>
        <authorList>
            <person name="Ralph S.G."/>
            <person name="Chun H.J."/>
            <person name="Kolosova N."/>
            <person name="Cooper D."/>
            <person name="Oddy C."/>
            <person name="Ritland C.E."/>
            <person name="Kirkpatrick R."/>
            <person name="Moore R."/>
            <person name="Barber S."/>
            <person name="Holt R.A."/>
            <person name="Jones S.J."/>
            <person name="Marra M.A."/>
            <person name="Douglas C.J."/>
            <person name="Ritland K."/>
            <person name="Bohlmann J."/>
        </authorList>
    </citation>
    <scope>NUCLEOTIDE SEQUENCE</scope>
    <source>
        <tissue evidence="8">Green portion of the leader tissue</tissue>
    </source>
</reference>
<evidence type="ECO:0000256" key="6">
    <source>
        <dbReference type="SAM" id="Phobius"/>
    </source>
</evidence>
<dbReference type="AlphaFoldDB" id="A9NK10"/>
<dbReference type="GO" id="GO:0015979">
    <property type="term" value="P:photosynthesis"/>
    <property type="evidence" value="ECO:0007669"/>
    <property type="project" value="UniProtKB-KW"/>
</dbReference>
<keyword evidence="7" id="KW-0732">Signal</keyword>
<name>A9NK10_PICSI</name>
<dbReference type="OMA" id="EQSNYAG"/>
<dbReference type="PANTHER" id="PTHR34455">
    <property type="entry name" value="OS07G0673550 PROTEIN"/>
    <property type="match status" value="1"/>
</dbReference>
<keyword evidence="1" id="KW-0602">Photosynthesis</keyword>
<accession>A9NK10</accession>
<dbReference type="EMBL" id="EF086247">
    <property type="protein sequence ID" value="ABK25528.1"/>
    <property type="molecule type" value="mRNA"/>
</dbReference>
<keyword evidence="2 6" id="KW-0812">Transmembrane</keyword>
<keyword evidence="3 6" id="KW-1133">Transmembrane helix</keyword>
<dbReference type="GO" id="GO:0009523">
    <property type="term" value="C:photosystem II"/>
    <property type="evidence" value="ECO:0007669"/>
    <property type="project" value="UniProtKB-KW"/>
</dbReference>
<feature type="signal peptide" evidence="7">
    <location>
        <begin position="1"/>
        <end position="17"/>
    </location>
</feature>
<dbReference type="EMBL" id="EF082513">
    <property type="protein sequence ID" value="ABK21870.1"/>
    <property type="molecule type" value="mRNA"/>
</dbReference>
<keyword evidence="5" id="KW-0604">Photosystem II</keyword>
<feature type="chain" id="PRO_5010821346" description="Ultraviolet-B-repressible protein" evidence="7">
    <location>
        <begin position="18"/>
        <end position="135"/>
    </location>
</feature>
<evidence type="ECO:0000256" key="7">
    <source>
        <dbReference type="SAM" id="SignalP"/>
    </source>
</evidence>
<dbReference type="InterPro" id="IPR009518">
    <property type="entry name" value="PSII_PsbX"/>
</dbReference>
<evidence type="ECO:0000256" key="2">
    <source>
        <dbReference type="ARBA" id="ARBA00022692"/>
    </source>
</evidence>
<feature type="transmembrane region" description="Helical" evidence="6">
    <location>
        <begin position="105"/>
        <end position="129"/>
    </location>
</feature>
<dbReference type="Gene3D" id="1.20.5.510">
    <property type="entry name" value="Single helix bin"/>
    <property type="match status" value="1"/>
</dbReference>
<organism evidence="8">
    <name type="scientific">Picea sitchensis</name>
    <name type="common">Sitka spruce</name>
    <name type="synonym">Pinus sitchensis</name>
    <dbReference type="NCBI Taxonomy" id="3332"/>
    <lineage>
        <taxon>Eukaryota</taxon>
        <taxon>Viridiplantae</taxon>
        <taxon>Streptophyta</taxon>
        <taxon>Embryophyta</taxon>
        <taxon>Tracheophyta</taxon>
        <taxon>Spermatophyta</taxon>
        <taxon>Pinopsida</taxon>
        <taxon>Pinidae</taxon>
        <taxon>Conifers I</taxon>
        <taxon>Pinales</taxon>
        <taxon>Pinaceae</taxon>
        <taxon>Picea</taxon>
    </lineage>
</organism>
<evidence type="ECO:0000256" key="3">
    <source>
        <dbReference type="ARBA" id="ARBA00022989"/>
    </source>
</evidence>
<proteinExistence type="evidence at transcript level"/>
<dbReference type="EMBL" id="EF081583">
    <property type="protein sequence ID" value="ABK20971.1"/>
    <property type="molecule type" value="mRNA"/>
</dbReference>
<evidence type="ECO:0000256" key="5">
    <source>
        <dbReference type="ARBA" id="ARBA00023276"/>
    </source>
</evidence>
<protein>
    <recommendedName>
        <fullName evidence="9">Ultraviolet-B-repressible protein</fullName>
    </recommendedName>
</protein>